<accession>A0A846HC00</accession>
<dbReference type="EMBL" id="JTCM02000053">
    <property type="protein sequence ID" value="NEU74922.1"/>
    <property type="molecule type" value="Genomic_DNA"/>
</dbReference>
<feature type="domain" description="Nitroreductase" evidence="3">
    <location>
        <begin position="25"/>
        <end position="167"/>
    </location>
</feature>
<keyword evidence="5" id="KW-1185">Reference proteome</keyword>
<evidence type="ECO:0000256" key="2">
    <source>
        <dbReference type="ARBA" id="ARBA00023002"/>
    </source>
</evidence>
<evidence type="ECO:0000313" key="5">
    <source>
        <dbReference type="Proteomes" id="UP000031549"/>
    </source>
</evidence>
<dbReference type="Gene3D" id="3.40.109.10">
    <property type="entry name" value="NADH Oxidase"/>
    <property type="match status" value="1"/>
</dbReference>
<dbReference type="Pfam" id="PF00881">
    <property type="entry name" value="Nitroreductase"/>
    <property type="match status" value="1"/>
</dbReference>
<organism evidence="4 5">
    <name type="scientific">Hassallia byssoidea VB512170</name>
    <dbReference type="NCBI Taxonomy" id="1304833"/>
    <lineage>
        <taxon>Bacteria</taxon>
        <taxon>Bacillati</taxon>
        <taxon>Cyanobacteriota</taxon>
        <taxon>Cyanophyceae</taxon>
        <taxon>Nostocales</taxon>
        <taxon>Tolypothrichaceae</taxon>
        <taxon>Hassallia</taxon>
    </lineage>
</organism>
<name>A0A846HC00_9CYAN</name>
<dbReference type="SUPFAM" id="SSF55469">
    <property type="entry name" value="FMN-dependent nitroreductase-like"/>
    <property type="match status" value="1"/>
</dbReference>
<evidence type="ECO:0000256" key="1">
    <source>
        <dbReference type="ARBA" id="ARBA00007118"/>
    </source>
</evidence>
<dbReference type="GO" id="GO:0016491">
    <property type="term" value="F:oxidoreductase activity"/>
    <property type="evidence" value="ECO:0007669"/>
    <property type="project" value="UniProtKB-KW"/>
</dbReference>
<dbReference type="CDD" id="cd02138">
    <property type="entry name" value="TdsD-like"/>
    <property type="match status" value="1"/>
</dbReference>
<dbReference type="AlphaFoldDB" id="A0A846HC00"/>
<dbReference type="RefSeq" id="WP_039737296.1">
    <property type="nucleotide sequence ID" value="NZ_JTCM02000053.1"/>
</dbReference>
<comment type="caution">
    <text evidence="4">The sequence shown here is derived from an EMBL/GenBank/DDBJ whole genome shotgun (WGS) entry which is preliminary data.</text>
</comment>
<evidence type="ECO:0000313" key="4">
    <source>
        <dbReference type="EMBL" id="NEU74922.1"/>
    </source>
</evidence>
<gene>
    <name evidence="4" type="ORF">PI95_020770</name>
</gene>
<dbReference type="PANTHER" id="PTHR43673">
    <property type="entry name" value="NAD(P)H NITROREDUCTASE YDGI-RELATED"/>
    <property type="match status" value="1"/>
</dbReference>
<sequence>MTTLDNLGVNKSSDTQYPIDDLLSARWSPLAFSEKSVEPEKLRSVLEAARWAASSYNEQPWSFIVATKDNPAEFDRLLSCLAEGNQEWAKTAPVLMLSVAKLQFERNGVENRHAFHDVGAAAAQLAMQATALGLFIHQMAGFDVPLSRSVYSIPEGYEPVAAIALGYIGDPQILSEKLLQRTLAPRTRKPLENFVFSGRWNETSAVVTPQ</sequence>
<protein>
    <submittedName>
        <fullName evidence="4">Nitroreductase family protein</fullName>
    </submittedName>
</protein>
<evidence type="ECO:0000259" key="3">
    <source>
        <dbReference type="Pfam" id="PF00881"/>
    </source>
</evidence>
<keyword evidence="2" id="KW-0560">Oxidoreductase</keyword>
<proteinExistence type="inferred from homology"/>
<dbReference type="PANTHER" id="PTHR43673:SF10">
    <property type="entry name" value="NADH DEHYDROGENASE_NAD(P)H NITROREDUCTASE XCC3605-RELATED"/>
    <property type="match status" value="1"/>
</dbReference>
<reference evidence="4 5" key="1">
    <citation type="journal article" date="2015" name="Genome Announc.">
        <title>Draft Genome Sequence of Cyanobacterium Hassallia byssoidea Strain VB512170, Isolated from Monuments in India.</title>
        <authorList>
            <person name="Singh D."/>
            <person name="Chandrababunaidu M.M."/>
            <person name="Panda A."/>
            <person name="Sen D."/>
            <person name="Bhattacharyya S."/>
            <person name="Adhikary S.P."/>
            <person name="Tripathy S."/>
        </authorList>
    </citation>
    <scope>NUCLEOTIDE SEQUENCE [LARGE SCALE GENOMIC DNA]</scope>
    <source>
        <strain evidence="4 5">VB512170</strain>
    </source>
</reference>
<dbReference type="Proteomes" id="UP000031549">
    <property type="component" value="Unassembled WGS sequence"/>
</dbReference>
<dbReference type="InterPro" id="IPR000415">
    <property type="entry name" value="Nitroreductase-like"/>
</dbReference>
<comment type="similarity">
    <text evidence="1">Belongs to the nitroreductase family.</text>
</comment>
<dbReference type="InterPro" id="IPR029479">
    <property type="entry name" value="Nitroreductase"/>
</dbReference>